<protein>
    <submittedName>
        <fullName evidence="1">Uncharacterized protein</fullName>
    </submittedName>
</protein>
<evidence type="ECO:0000313" key="2">
    <source>
        <dbReference type="Proteomes" id="UP000324748"/>
    </source>
</evidence>
<comment type="caution">
    <text evidence="1">The sequence shown here is derived from an EMBL/GenBank/DDBJ whole genome shotgun (WGS) entry which is preliminary data.</text>
</comment>
<proteinExistence type="predicted"/>
<dbReference type="EMBL" id="VSWC01000015">
    <property type="protein sequence ID" value="KAA1112655.1"/>
    <property type="molecule type" value="Genomic_DNA"/>
</dbReference>
<accession>A0A5B0QHP1</accession>
<dbReference type="AlphaFoldDB" id="A0A5B0QHP1"/>
<dbReference type="Proteomes" id="UP000324748">
    <property type="component" value="Unassembled WGS sequence"/>
</dbReference>
<organism evidence="1 2">
    <name type="scientific">Puccinia graminis f. sp. tritici</name>
    <dbReference type="NCBI Taxonomy" id="56615"/>
    <lineage>
        <taxon>Eukaryota</taxon>
        <taxon>Fungi</taxon>
        <taxon>Dikarya</taxon>
        <taxon>Basidiomycota</taxon>
        <taxon>Pucciniomycotina</taxon>
        <taxon>Pucciniomycetes</taxon>
        <taxon>Pucciniales</taxon>
        <taxon>Pucciniaceae</taxon>
        <taxon>Puccinia</taxon>
    </lineage>
</organism>
<reference evidence="1 2" key="1">
    <citation type="submission" date="2019-05" db="EMBL/GenBank/DDBJ databases">
        <title>Emergence of the Ug99 lineage of the wheat stem rust pathogen through somatic hybridization.</title>
        <authorList>
            <person name="Li F."/>
            <person name="Upadhyaya N.M."/>
            <person name="Sperschneider J."/>
            <person name="Matny O."/>
            <person name="Nguyen-Phuc H."/>
            <person name="Mago R."/>
            <person name="Raley C."/>
            <person name="Miller M.E."/>
            <person name="Silverstein K.A.T."/>
            <person name="Henningsen E."/>
            <person name="Hirsch C.D."/>
            <person name="Visser B."/>
            <person name="Pretorius Z.A."/>
            <person name="Steffenson B.J."/>
            <person name="Schwessinger B."/>
            <person name="Dodds P.N."/>
            <person name="Figueroa M."/>
        </authorList>
    </citation>
    <scope>NUCLEOTIDE SEQUENCE [LARGE SCALE GENOMIC DNA]</scope>
    <source>
        <strain evidence="1">21-0</strain>
    </source>
</reference>
<evidence type="ECO:0000313" key="1">
    <source>
        <dbReference type="EMBL" id="KAA1112655.1"/>
    </source>
</evidence>
<sequence>MVYFTLVTQPNRTSNFVNQLDSGSILKIRQSSRFRINTQASSIFSFQAQLSSPLERRWILSSSSFFVRLNARSSVKRSIQAFKRPIERLNARLSV</sequence>
<gene>
    <name evidence="1" type="ORF">PGT21_005109</name>
</gene>
<name>A0A5B0QHP1_PUCGR</name>
<keyword evidence="2" id="KW-1185">Reference proteome</keyword>